<evidence type="ECO:0000256" key="4">
    <source>
        <dbReference type="SAM" id="SignalP"/>
    </source>
</evidence>
<dbReference type="SUPFAM" id="SSF53850">
    <property type="entry name" value="Periplasmic binding protein-like II"/>
    <property type="match status" value="1"/>
</dbReference>
<evidence type="ECO:0000256" key="3">
    <source>
        <dbReference type="ARBA" id="ARBA00022729"/>
    </source>
</evidence>
<name>A0A845GZ67_9BURK</name>
<reference evidence="6" key="1">
    <citation type="submission" date="2019-12" db="EMBL/GenBank/DDBJ databases">
        <title>Novel species isolated from a subtropical stream in China.</title>
        <authorList>
            <person name="Lu H."/>
        </authorList>
    </citation>
    <scope>NUCLEOTIDE SEQUENCE [LARGE SCALE GENOMIC DNA]</scope>
    <source>
        <strain evidence="6">FT81W</strain>
    </source>
</reference>
<feature type="signal peptide" evidence="4">
    <location>
        <begin position="1"/>
        <end position="36"/>
    </location>
</feature>
<dbReference type="RefSeq" id="WP_161087365.1">
    <property type="nucleotide sequence ID" value="NZ_WWCX01000128.1"/>
</dbReference>
<evidence type="ECO:0000259" key="5">
    <source>
        <dbReference type="SMART" id="SM00062"/>
    </source>
</evidence>
<dbReference type="Gene3D" id="3.40.190.10">
    <property type="entry name" value="Periplasmic binding protein-like II"/>
    <property type="match status" value="2"/>
</dbReference>
<dbReference type="GO" id="GO:0042597">
    <property type="term" value="C:periplasmic space"/>
    <property type="evidence" value="ECO:0007669"/>
    <property type="project" value="UniProtKB-SubCell"/>
</dbReference>
<gene>
    <name evidence="6" type="ORF">GTP90_32355</name>
</gene>
<dbReference type="EMBL" id="WWCX01000128">
    <property type="protein sequence ID" value="MYM98548.1"/>
    <property type="molecule type" value="Genomic_DNA"/>
</dbReference>
<organism evidence="6 7">
    <name type="scientific">Duganella vulcania</name>
    <dbReference type="NCBI Taxonomy" id="2692166"/>
    <lineage>
        <taxon>Bacteria</taxon>
        <taxon>Pseudomonadati</taxon>
        <taxon>Pseudomonadota</taxon>
        <taxon>Betaproteobacteria</taxon>
        <taxon>Burkholderiales</taxon>
        <taxon>Oxalobacteraceae</taxon>
        <taxon>Telluria group</taxon>
        <taxon>Duganella</taxon>
    </lineage>
</organism>
<comment type="caution">
    <text evidence="6">The sequence shown here is derived from an EMBL/GenBank/DDBJ whole genome shotgun (WGS) entry which is preliminary data.</text>
</comment>
<dbReference type="CDD" id="cd01008">
    <property type="entry name" value="PBP2_NrtA_SsuA_CpmA_like"/>
    <property type="match status" value="1"/>
</dbReference>
<keyword evidence="3 4" id="KW-0732">Signal</keyword>
<feature type="chain" id="PRO_5032998579" evidence="4">
    <location>
        <begin position="37"/>
        <end position="340"/>
    </location>
</feature>
<dbReference type="Pfam" id="PF09084">
    <property type="entry name" value="NMT1"/>
    <property type="match status" value="1"/>
</dbReference>
<dbReference type="InterPro" id="IPR001638">
    <property type="entry name" value="Solute-binding_3/MltF_N"/>
</dbReference>
<evidence type="ECO:0000313" key="7">
    <source>
        <dbReference type="Proteomes" id="UP000447355"/>
    </source>
</evidence>
<feature type="domain" description="Solute-binding protein family 3/N-terminal" evidence="5">
    <location>
        <begin position="41"/>
        <end position="268"/>
    </location>
</feature>
<evidence type="ECO:0000313" key="6">
    <source>
        <dbReference type="EMBL" id="MYM98548.1"/>
    </source>
</evidence>
<dbReference type="Proteomes" id="UP000447355">
    <property type="component" value="Unassembled WGS sequence"/>
</dbReference>
<comment type="subcellular location">
    <subcellularLocation>
        <location evidence="1">Periplasm</location>
    </subcellularLocation>
</comment>
<sequence length="340" mass="36644">MKRTTLRAMWPAAAALALAAIGAALWLALRAPPAPAAAPEAIVIATNTEYVGACPVMAAQAKGYFAGQHLAVRLQPYTSGREALLAVTSHRADMATVADIPIMFFAMEGTPIQVVSTIFRTGRDHGLVARRDRGITSPADLKGKRIGVTLSTSGHFTLEVFLNRQRLDTRDVQLVNYPPDALQQAITDGKVDAVSGWDPFLGAAAESLGGNGVRFGGADIYESIYNMVALAPYLHQRPGTMVRLLRALEQGERFCRDQPGASVAFFPRLSAGQATAMLSAWPAHHFGLELDQSLLLVLEDQSRWAIKAGLTGAREVPNFLDYIYLDALKTVSPSEVTIIY</sequence>
<dbReference type="PANTHER" id="PTHR30024">
    <property type="entry name" value="ALIPHATIC SULFONATES-BINDING PROTEIN-RELATED"/>
    <property type="match status" value="1"/>
</dbReference>
<protein>
    <submittedName>
        <fullName evidence="6">ABC transporter substrate-binding protein</fullName>
    </submittedName>
</protein>
<comment type="similarity">
    <text evidence="2">Belongs to the bacterial solute-binding protein SsuA/TauA family.</text>
</comment>
<evidence type="ECO:0000256" key="1">
    <source>
        <dbReference type="ARBA" id="ARBA00004418"/>
    </source>
</evidence>
<dbReference type="SMART" id="SM00062">
    <property type="entry name" value="PBPb"/>
    <property type="match status" value="1"/>
</dbReference>
<proteinExistence type="inferred from homology"/>
<dbReference type="PANTHER" id="PTHR30024:SF47">
    <property type="entry name" value="TAURINE-BINDING PERIPLASMIC PROTEIN"/>
    <property type="match status" value="1"/>
</dbReference>
<dbReference type="InterPro" id="IPR015168">
    <property type="entry name" value="SsuA/THI5"/>
</dbReference>
<accession>A0A845GZ67</accession>
<dbReference type="AlphaFoldDB" id="A0A845GZ67"/>
<evidence type="ECO:0000256" key="2">
    <source>
        <dbReference type="ARBA" id="ARBA00010742"/>
    </source>
</evidence>